<gene>
    <name evidence="2" type="ORF">M2350_003759</name>
</gene>
<evidence type="ECO:0000313" key="3">
    <source>
        <dbReference type="Proteomes" id="UP001204798"/>
    </source>
</evidence>
<organism evidence="2 3">
    <name type="scientific">Candidatus Fervidibacter sacchari</name>
    <dbReference type="NCBI Taxonomy" id="1448929"/>
    <lineage>
        <taxon>Bacteria</taxon>
        <taxon>Candidatus Fervidibacterota</taxon>
        <taxon>Candidatus Fervidibacter</taxon>
    </lineage>
</organism>
<dbReference type="Proteomes" id="UP001204798">
    <property type="component" value="Unassembled WGS sequence"/>
</dbReference>
<dbReference type="EMBL" id="JANUCP010000013">
    <property type="protein sequence ID" value="MCS3921310.1"/>
    <property type="molecule type" value="Genomic_DNA"/>
</dbReference>
<keyword evidence="1" id="KW-1133">Transmembrane helix</keyword>
<evidence type="ECO:0000313" key="2">
    <source>
        <dbReference type="EMBL" id="MCS3921310.1"/>
    </source>
</evidence>
<proteinExistence type="predicted"/>
<comment type="caution">
    <text evidence="2">The sequence shown here is derived from an EMBL/GenBank/DDBJ whole genome shotgun (WGS) entry which is preliminary data.</text>
</comment>
<reference evidence="2 3" key="1">
    <citation type="submission" date="2022-08" db="EMBL/GenBank/DDBJ databases">
        <title>Bacterial and archaeal communities from various locations to study Microbial Dark Matter (Phase II).</title>
        <authorList>
            <person name="Stepanauskas R."/>
        </authorList>
    </citation>
    <scope>NUCLEOTIDE SEQUENCE [LARGE SCALE GENOMIC DNA]</scope>
    <source>
        <strain evidence="2 3">PD1</strain>
    </source>
</reference>
<name>A0ABT2EWL5_9BACT</name>
<sequence>MSKVTRTLKAIGASIVVALCSILIFAVYLLSFFVNLVFLAIGIVGLLLTGIGYEVCMFFGEVLPKYGKR</sequence>
<feature type="transmembrane region" description="Helical" evidence="1">
    <location>
        <begin position="36"/>
        <end position="60"/>
    </location>
</feature>
<protein>
    <recommendedName>
        <fullName evidence="4">DUF2892 domain-containing protein</fullName>
    </recommendedName>
</protein>
<keyword evidence="1" id="KW-0472">Membrane</keyword>
<keyword evidence="1" id="KW-0812">Transmembrane</keyword>
<feature type="transmembrane region" description="Helical" evidence="1">
    <location>
        <begin position="12"/>
        <end position="30"/>
    </location>
</feature>
<accession>A0ABT2EWL5</accession>
<evidence type="ECO:0008006" key="4">
    <source>
        <dbReference type="Google" id="ProtNLM"/>
    </source>
</evidence>
<keyword evidence="3" id="KW-1185">Reference proteome</keyword>
<evidence type="ECO:0000256" key="1">
    <source>
        <dbReference type="SAM" id="Phobius"/>
    </source>
</evidence>